<evidence type="ECO:0000256" key="1">
    <source>
        <dbReference type="ARBA" id="ARBA00023118"/>
    </source>
</evidence>
<organism evidence="2 3">
    <name type="scientific">Actinocrinis puniceicyclus</name>
    <dbReference type="NCBI Taxonomy" id="977794"/>
    <lineage>
        <taxon>Bacteria</taxon>
        <taxon>Bacillati</taxon>
        <taxon>Actinomycetota</taxon>
        <taxon>Actinomycetes</taxon>
        <taxon>Catenulisporales</taxon>
        <taxon>Actinospicaceae</taxon>
        <taxon>Actinocrinis</taxon>
    </lineage>
</organism>
<comment type="caution">
    <text evidence="2">The sequence shown here is derived from an EMBL/GenBank/DDBJ whole genome shotgun (WGS) entry which is preliminary data.</text>
</comment>
<dbReference type="Pfam" id="PF09704">
    <property type="entry name" value="Cas_Cas5d"/>
    <property type="match status" value="1"/>
</dbReference>
<dbReference type="NCBIfam" id="TIGR02593">
    <property type="entry name" value="CRISPR_cas5"/>
    <property type="match status" value="1"/>
</dbReference>
<dbReference type="Gene3D" id="3.30.70.2660">
    <property type="match status" value="1"/>
</dbReference>
<dbReference type="InterPro" id="IPR013422">
    <property type="entry name" value="CRISPR-assoc_prot_Cas5_N"/>
</dbReference>
<dbReference type="RefSeq" id="WP_211468114.1">
    <property type="nucleotide sequence ID" value="NZ_JAGSXH010000038.1"/>
</dbReference>
<dbReference type="EMBL" id="JAGSXH010000038">
    <property type="protein sequence ID" value="MBS2963948.1"/>
    <property type="molecule type" value="Genomic_DNA"/>
</dbReference>
<reference evidence="2" key="1">
    <citation type="submission" date="2021-04" db="EMBL/GenBank/DDBJ databases">
        <title>Genome based classification of Actinospica acidithermotolerans sp. nov., an actinobacterium isolated from an Indonesian hot spring.</title>
        <authorList>
            <person name="Kusuma A.B."/>
            <person name="Putra K.E."/>
            <person name="Nafisah S."/>
            <person name="Loh J."/>
            <person name="Nouioui I."/>
            <person name="Goodfellow M."/>
        </authorList>
    </citation>
    <scope>NUCLEOTIDE SEQUENCE</scope>
    <source>
        <strain evidence="2">DSM 45618</strain>
    </source>
</reference>
<keyword evidence="1" id="KW-0051">Antiviral defense</keyword>
<evidence type="ECO:0000313" key="3">
    <source>
        <dbReference type="Proteomes" id="UP000677913"/>
    </source>
</evidence>
<evidence type="ECO:0000313" key="2">
    <source>
        <dbReference type="EMBL" id="MBS2963948.1"/>
    </source>
</evidence>
<dbReference type="AlphaFoldDB" id="A0A8J7WMC7"/>
<dbReference type="GO" id="GO:0043571">
    <property type="term" value="P:maintenance of CRISPR repeat elements"/>
    <property type="evidence" value="ECO:0007669"/>
    <property type="project" value="InterPro"/>
</dbReference>
<protein>
    <submittedName>
        <fullName evidence="2">Type I-E CRISPR-associated protein Cas5/CasD</fullName>
    </submittedName>
</protein>
<dbReference type="GO" id="GO:0051607">
    <property type="term" value="P:defense response to virus"/>
    <property type="evidence" value="ECO:0007669"/>
    <property type="project" value="UniProtKB-KW"/>
</dbReference>
<dbReference type="Proteomes" id="UP000677913">
    <property type="component" value="Unassembled WGS sequence"/>
</dbReference>
<dbReference type="GO" id="GO:0003723">
    <property type="term" value="F:RNA binding"/>
    <property type="evidence" value="ECO:0007669"/>
    <property type="project" value="InterPro"/>
</dbReference>
<dbReference type="InterPro" id="IPR010147">
    <property type="entry name" value="CRISPR-assoc_prot_CasD"/>
</dbReference>
<accession>A0A8J7WMC7</accession>
<dbReference type="CDD" id="cd09645">
    <property type="entry name" value="Cas5_I-E"/>
    <property type="match status" value="1"/>
</dbReference>
<dbReference type="NCBIfam" id="TIGR01868">
    <property type="entry name" value="casD_Cas5e"/>
    <property type="match status" value="1"/>
</dbReference>
<sequence length="288" mass="31904">MNPEDRYPGLLLHLSGPLQSYGERSRFTERDTARFPTRSAVIGLIAAALGRERTEPLDDLRPLRIAVRVDRPGTLLRDFHTVGGGQTNKLTVVTAEGKRRPGDTGTLVSHRYYVQDAAFTVAVTCEAAEIDTDTDVQRLLDRCHRALLEPRWPPYLGRRSCPPAGPTLLAASPNAWHDLVELPVHDDAARLKRDRDQAGDRIRVVFYADQTLDALPVPADCAIDGLESTSTVNDEPVSFATLDRRYLGRALHSRAISMPVSRLGGLGTRYVNTIRNYCAVLAGEENRR</sequence>
<dbReference type="InterPro" id="IPR021124">
    <property type="entry name" value="CRISPR-assoc_prot_Cas5"/>
</dbReference>
<gene>
    <name evidence="2" type="primary">cas5e</name>
    <name evidence="2" type="ORF">KGA66_12905</name>
</gene>
<name>A0A8J7WMC7_9ACTN</name>
<keyword evidence="3" id="KW-1185">Reference proteome</keyword>
<proteinExistence type="predicted"/>